<dbReference type="Proteomes" id="UP001153712">
    <property type="component" value="Chromosome 3"/>
</dbReference>
<dbReference type="GO" id="GO:0034702">
    <property type="term" value="C:monoatomic ion channel complex"/>
    <property type="evidence" value="ECO:0007669"/>
    <property type="project" value="UniProtKB-KW"/>
</dbReference>
<dbReference type="GO" id="GO:1990573">
    <property type="term" value="P:potassium ion import across plasma membrane"/>
    <property type="evidence" value="ECO:0007669"/>
    <property type="project" value="TreeGrafter"/>
</dbReference>
<comment type="subcellular location">
    <subcellularLocation>
        <location evidence="1 12">Membrane</location>
        <topology evidence="1 12">Multi-pass membrane protein</topology>
    </subcellularLocation>
</comment>
<keyword evidence="8 12" id="KW-0406">Ion transport</keyword>
<dbReference type="InterPro" id="IPR014756">
    <property type="entry name" value="Ig_E-set"/>
</dbReference>
<evidence type="ECO:0000256" key="11">
    <source>
        <dbReference type="PIRSR" id="PIRSR005465-1"/>
    </source>
</evidence>
<evidence type="ECO:0000256" key="8">
    <source>
        <dbReference type="ARBA" id="ARBA00023065"/>
    </source>
</evidence>
<dbReference type="SUPFAM" id="SSF81324">
    <property type="entry name" value="Voltage-gated potassium channels"/>
    <property type="match status" value="1"/>
</dbReference>
<reference evidence="17" key="1">
    <citation type="submission" date="2022-01" db="EMBL/GenBank/DDBJ databases">
        <authorList>
            <person name="King R."/>
        </authorList>
    </citation>
    <scope>NUCLEOTIDE SEQUENCE</scope>
</reference>
<feature type="transmembrane region" description="Helical" evidence="14">
    <location>
        <begin position="69"/>
        <end position="95"/>
    </location>
</feature>
<proteinExistence type="inferred from homology"/>
<evidence type="ECO:0000256" key="3">
    <source>
        <dbReference type="ARBA" id="ARBA00022538"/>
    </source>
</evidence>
<dbReference type="GO" id="GO:0005886">
    <property type="term" value="C:plasma membrane"/>
    <property type="evidence" value="ECO:0007669"/>
    <property type="project" value="TreeGrafter"/>
</dbReference>
<evidence type="ECO:0000259" key="15">
    <source>
        <dbReference type="Pfam" id="PF01007"/>
    </source>
</evidence>
<dbReference type="PANTHER" id="PTHR11767:SF113">
    <property type="entry name" value="INWARDLY RECTIFYING POTASSIUM CHANNEL 2, ISOFORM D"/>
    <property type="match status" value="1"/>
</dbReference>
<evidence type="ECO:0000256" key="2">
    <source>
        <dbReference type="ARBA" id="ARBA00022448"/>
    </source>
</evidence>
<dbReference type="InterPro" id="IPR040445">
    <property type="entry name" value="Kir_TM"/>
</dbReference>
<sequence>MASAITRIKAHVRDFRRKAYGPNIWSGNQKQRAILKDGQYNILKPKFPRRYLRYVKDSFTSLVDSEWKWTVQAMVLGFTGMWLLFALLWWLIAFVHKDLHDEHMPAKQAENGIMRHLYRSYFNEFYLGWTPCVLNIYGFHSCFLYSLETQSTIGYGSRAVTEECPEAIFLLCAQIIIGMIIDSFTVGVFLAKLMRPKLTAYTIQFSRNAVVCLQDGVFCLMMRVGDLRKNKLIGVSIKAFFIDSATTKEGEKLDPYETELRVQCDDAGGEPIFLWPVTVMHKINEDSPLYRYSSSDILNKKFEIVLMLDGTIESTGQGTNAITSYLSNEILWGQKFEKMIGYNKKLESFEVDFKCFDSVKTAYTPSCSPAEFDECKKDFYEKFGHNEDDQEKKEIITDNRKAPSRSETPPFPDIWV</sequence>
<evidence type="ECO:0000256" key="7">
    <source>
        <dbReference type="ARBA" id="ARBA00022989"/>
    </source>
</evidence>
<dbReference type="AlphaFoldDB" id="A0A9N9TT94"/>
<evidence type="ECO:0000256" key="1">
    <source>
        <dbReference type="ARBA" id="ARBA00004141"/>
    </source>
</evidence>
<keyword evidence="4 12" id="KW-0812">Transmembrane</keyword>
<evidence type="ECO:0000256" key="4">
    <source>
        <dbReference type="ARBA" id="ARBA00022692"/>
    </source>
</evidence>
<feature type="compositionally biased region" description="Basic and acidic residues" evidence="13">
    <location>
        <begin position="386"/>
        <end position="401"/>
    </location>
</feature>
<feature type="domain" description="Potassium channel inwardly rectifying transmembrane" evidence="15">
    <location>
        <begin position="35"/>
        <end position="196"/>
    </location>
</feature>
<organism evidence="17 18">
    <name type="scientific">Phyllotreta striolata</name>
    <name type="common">Striped flea beetle</name>
    <name type="synonym">Crioceris striolata</name>
    <dbReference type="NCBI Taxonomy" id="444603"/>
    <lineage>
        <taxon>Eukaryota</taxon>
        <taxon>Metazoa</taxon>
        <taxon>Ecdysozoa</taxon>
        <taxon>Arthropoda</taxon>
        <taxon>Hexapoda</taxon>
        <taxon>Insecta</taxon>
        <taxon>Pterygota</taxon>
        <taxon>Neoptera</taxon>
        <taxon>Endopterygota</taxon>
        <taxon>Coleoptera</taxon>
        <taxon>Polyphaga</taxon>
        <taxon>Cucujiformia</taxon>
        <taxon>Chrysomeloidea</taxon>
        <taxon>Chrysomelidae</taxon>
        <taxon>Galerucinae</taxon>
        <taxon>Alticini</taxon>
        <taxon>Phyllotreta</taxon>
    </lineage>
</organism>
<evidence type="ECO:0000313" key="17">
    <source>
        <dbReference type="EMBL" id="CAG9860059.1"/>
    </source>
</evidence>
<dbReference type="InterPro" id="IPR013518">
    <property type="entry name" value="K_chnl_inward-rec_Kir_cyto"/>
</dbReference>
<feature type="site" description="Role in the control of polyamine-mediated channel gating and in the blocking by intracellular magnesium" evidence="11">
    <location>
        <position position="182"/>
    </location>
</feature>
<comment type="similarity">
    <text evidence="12">Belongs to the inward rectifier-type potassium channel (TC 1.A.2.1) family.</text>
</comment>
<evidence type="ECO:0000256" key="6">
    <source>
        <dbReference type="ARBA" id="ARBA00022958"/>
    </source>
</evidence>
<dbReference type="Pfam" id="PF01007">
    <property type="entry name" value="IRK"/>
    <property type="match status" value="1"/>
</dbReference>
<dbReference type="EMBL" id="OU900096">
    <property type="protein sequence ID" value="CAG9860059.1"/>
    <property type="molecule type" value="Genomic_DNA"/>
</dbReference>
<keyword evidence="3 12" id="KW-0633">Potassium transport</keyword>
<dbReference type="OrthoDB" id="273257at2759"/>
<feature type="transmembrane region" description="Helical" evidence="14">
    <location>
        <begin position="125"/>
        <end position="147"/>
    </location>
</feature>
<keyword evidence="10 12" id="KW-0407">Ion channel</keyword>
<keyword evidence="6 12" id="KW-0630">Potassium</keyword>
<dbReference type="Pfam" id="PF17655">
    <property type="entry name" value="IRK_C"/>
    <property type="match status" value="1"/>
</dbReference>
<evidence type="ECO:0000256" key="5">
    <source>
        <dbReference type="ARBA" id="ARBA00022882"/>
    </source>
</evidence>
<gene>
    <name evidence="17" type="ORF">PHYEVI_LOCUS6416</name>
</gene>
<feature type="domain" description="Inward rectifier potassium channel C-terminal" evidence="16">
    <location>
        <begin position="203"/>
        <end position="376"/>
    </location>
</feature>
<evidence type="ECO:0000256" key="12">
    <source>
        <dbReference type="RuleBase" id="RU003822"/>
    </source>
</evidence>
<protein>
    <submittedName>
        <fullName evidence="17">Uncharacterized protein</fullName>
    </submittedName>
</protein>
<evidence type="ECO:0000256" key="14">
    <source>
        <dbReference type="SAM" id="Phobius"/>
    </source>
</evidence>
<keyword evidence="2 12" id="KW-0813">Transport</keyword>
<evidence type="ECO:0000256" key="13">
    <source>
        <dbReference type="SAM" id="MobiDB-lite"/>
    </source>
</evidence>
<dbReference type="SUPFAM" id="SSF81296">
    <property type="entry name" value="E set domains"/>
    <property type="match status" value="1"/>
</dbReference>
<keyword evidence="18" id="KW-1185">Reference proteome</keyword>
<feature type="region of interest" description="Disordered" evidence="13">
    <location>
        <begin position="386"/>
        <end position="416"/>
    </location>
</feature>
<keyword evidence="5 12" id="KW-0851">Voltage-gated channel</keyword>
<keyword evidence="9 14" id="KW-0472">Membrane</keyword>
<dbReference type="InterPro" id="IPR016449">
    <property type="entry name" value="K_chnl_inward-rec_Kir"/>
</dbReference>
<name>A0A9N9TT94_PHYSR</name>
<evidence type="ECO:0000256" key="9">
    <source>
        <dbReference type="ARBA" id="ARBA00023136"/>
    </source>
</evidence>
<dbReference type="Gene3D" id="1.10.287.70">
    <property type="match status" value="1"/>
</dbReference>
<dbReference type="Gene3D" id="2.60.40.1400">
    <property type="entry name" value="G protein-activated inward rectifier potassium channel 1"/>
    <property type="match status" value="1"/>
</dbReference>
<evidence type="ECO:0000256" key="10">
    <source>
        <dbReference type="ARBA" id="ARBA00023303"/>
    </source>
</evidence>
<dbReference type="GO" id="GO:0005242">
    <property type="term" value="F:inward rectifier potassium channel activity"/>
    <property type="evidence" value="ECO:0007669"/>
    <property type="project" value="InterPro"/>
</dbReference>
<dbReference type="PRINTS" id="PR01320">
    <property type="entry name" value="KIRCHANNEL"/>
</dbReference>
<dbReference type="InterPro" id="IPR041647">
    <property type="entry name" value="IRK_C"/>
</dbReference>
<dbReference type="PIRSF" id="PIRSF005465">
    <property type="entry name" value="GIRK_kir"/>
    <property type="match status" value="1"/>
</dbReference>
<dbReference type="PANTHER" id="PTHR11767">
    <property type="entry name" value="INWARD RECTIFIER POTASSIUM CHANNEL"/>
    <property type="match status" value="1"/>
</dbReference>
<feature type="transmembrane region" description="Helical" evidence="14">
    <location>
        <begin position="167"/>
        <end position="191"/>
    </location>
</feature>
<dbReference type="GO" id="GO:0034765">
    <property type="term" value="P:regulation of monoatomic ion transmembrane transport"/>
    <property type="evidence" value="ECO:0007669"/>
    <property type="project" value="TreeGrafter"/>
</dbReference>
<evidence type="ECO:0000259" key="16">
    <source>
        <dbReference type="Pfam" id="PF17655"/>
    </source>
</evidence>
<keyword evidence="7 14" id="KW-1133">Transmembrane helix</keyword>
<accession>A0A9N9TT94</accession>
<evidence type="ECO:0000313" key="18">
    <source>
        <dbReference type="Proteomes" id="UP001153712"/>
    </source>
</evidence>